<dbReference type="InterPro" id="IPR034163">
    <property type="entry name" value="Aspergillopepsin-like_cat_dom"/>
</dbReference>
<keyword evidence="4 11" id="KW-0645">Protease</keyword>
<dbReference type="InterPro" id="IPR033121">
    <property type="entry name" value="PEPTIDASE_A1"/>
</dbReference>
<evidence type="ECO:0000256" key="12">
    <source>
        <dbReference type="SAM" id="MobiDB-lite"/>
    </source>
</evidence>
<dbReference type="InterPro" id="IPR001461">
    <property type="entry name" value="Aspartic_peptidase_A1"/>
</dbReference>
<keyword evidence="6 11" id="KW-0064">Aspartyl protease</keyword>
<dbReference type="GO" id="GO:0006508">
    <property type="term" value="P:proteolysis"/>
    <property type="evidence" value="ECO:0007669"/>
    <property type="project" value="UniProtKB-KW"/>
</dbReference>
<evidence type="ECO:0000256" key="2">
    <source>
        <dbReference type="ARBA" id="ARBA00007447"/>
    </source>
</evidence>
<evidence type="ECO:0000256" key="10">
    <source>
        <dbReference type="PIRSR" id="PIRSR601461-1"/>
    </source>
</evidence>
<dbReference type="GO" id="GO:0004190">
    <property type="term" value="F:aspartic-type endopeptidase activity"/>
    <property type="evidence" value="ECO:0007669"/>
    <property type="project" value="UniProtKB-KW"/>
</dbReference>
<gene>
    <name evidence="15" type="ORF">QQS21_009936</name>
</gene>
<protein>
    <recommendedName>
        <fullName evidence="14">Peptidase A1 domain-containing protein</fullName>
    </recommendedName>
</protein>
<keyword evidence="9" id="KW-0325">Glycoprotein</keyword>
<dbReference type="AlphaFoldDB" id="A0AAJ0CKF9"/>
<evidence type="ECO:0000256" key="5">
    <source>
        <dbReference type="ARBA" id="ARBA00022729"/>
    </source>
</evidence>
<keyword evidence="8" id="KW-0865">Zymogen</keyword>
<dbReference type="Pfam" id="PF00026">
    <property type="entry name" value="Asp"/>
    <property type="match status" value="1"/>
</dbReference>
<feature type="region of interest" description="Disordered" evidence="12">
    <location>
        <begin position="78"/>
        <end position="205"/>
    </location>
</feature>
<dbReference type="EMBL" id="JASWJB010000271">
    <property type="protein sequence ID" value="KAK2592356.1"/>
    <property type="molecule type" value="Genomic_DNA"/>
</dbReference>
<evidence type="ECO:0000256" key="6">
    <source>
        <dbReference type="ARBA" id="ARBA00022750"/>
    </source>
</evidence>
<feature type="active site" evidence="10">
    <location>
        <position position="235"/>
    </location>
</feature>
<keyword evidence="5 13" id="KW-0732">Signal</keyword>
<keyword evidence="3" id="KW-0964">Secreted</keyword>
<evidence type="ECO:0000259" key="14">
    <source>
        <dbReference type="PROSITE" id="PS51767"/>
    </source>
</evidence>
<evidence type="ECO:0000256" key="8">
    <source>
        <dbReference type="ARBA" id="ARBA00023145"/>
    </source>
</evidence>
<feature type="compositionally biased region" description="Low complexity" evidence="12">
    <location>
        <begin position="127"/>
        <end position="145"/>
    </location>
</feature>
<feature type="domain" description="Peptidase A1" evidence="14">
    <location>
        <begin position="219"/>
        <end position="528"/>
    </location>
</feature>
<dbReference type="FunFam" id="2.40.70.10:FF:000026">
    <property type="entry name" value="Endothiapepsin"/>
    <property type="match status" value="1"/>
</dbReference>
<dbReference type="Gene3D" id="2.40.70.10">
    <property type="entry name" value="Acid Proteases"/>
    <property type="match status" value="2"/>
</dbReference>
<dbReference type="InterPro" id="IPR001969">
    <property type="entry name" value="Aspartic_peptidase_AS"/>
</dbReference>
<sequence>MHTQSLLVFLCTIFSLVSLSTADIQKRSFSIKRVPNPNYTGRNGPRALVKTYRKFNMALPQGLQDAMAAQEKKEAVAAATKRNAKLPFRPNSRSEASRRGLLDDLLNGLGVGGGKQNGKQNGKKNGNKAGQGNQNAGKAGQRGNNPAGNQTQQGALQAGEGGNQTTVGGGSNSSNNGGITGGGANKNNTRPANPGVAAGNSTKQVGTVAANPEKNDVEYISPVQIGGQTVNLDFDTGSSDLWVFSSKLDPAVTANHRLYDPTKSSFKAMDGAKFNITYGDGSGASGTVGTDVVDVGGAKFDAQAIQLASKVSEQFVKDQNNDGLMGLAFSKINTVKPQKQKTFFDNIKASLAEPVFAADLKKGAAGSYSFGMIDKTKFKGDLTWAPVNTTKGFWQFSSEKFAVNDAAKPEAGTSGGQAIADTGTTLILADAKIVEAYYKQVEGAKVNQEVGGITFPCNTKMPDLFLDVGNVYMAKVSGADINFAQVDATTCFGGVQPTPPGQLGIYGDIFFKSQFVVFNGGNNTLGMALHA</sequence>
<comment type="similarity">
    <text evidence="2 11">Belongs to the peptidase A1 family.</text>
</comment>
<dbReference type="CDD" id="cd06097">
    <property type="entry name" value="Aspergillopepsin_like"/>
    <property type="match status" value="1"/>
</dbReference>
<feature type="signal peptide" evidence="13">
    <location>
        <begin position="1"/>
        <end position="22"/>
    </location>
</feature>
<organism evidence="15 16">
    <name type="scientific">Conoideocrella luteorostrata</name>
    <dbReference type="NCBI Taxonomy" id="1105319"/>
    <lineage>
        <taxon>Eukaryota</taxon>
        <taxon>Fungi</taxon>
        <taxon>Dikarya</taxon>
        <taxon>Ascomycota</taxon>
        <taxon>Pezizomycotina</taxon>
        <taxon>Sordariomycetes</taxon>
        <taxon>Hypocreomycetidae</taxon>
        <taxon>Hypocreales</taxon>
        <taxon>Clavicipitaceae</taxon>
        <taxon>Conoideocrella</taxon>
    </lineage>
</organism>
<evidence type="ECO:0000256" key="4">
    <source>
        <dbReference type="ARBA" id="ARBA00022670"/>
    </source>
</evidence>
<comment type="caution">
    <text evidence="15">The sequence shown here is derived from an EMBL/GenBank/DDBJ whole genome shotgun (WGS) entry which is preliminary data.</text>
</comment>
<evidence type="ECO:0000256" key="13">
    <source>
        <dbReference type="SAM" id="SignalP"/>
    </source>
</evidence>
<dbReference type="PROSITE" id="PS51767">
    <property type="entry name" value="PEPTIDASE_A1"/>
    <property type="match status" value="1"/>
</dbReference>
<accession>A0AAJ0CKF9</accession>
<dbReference type="SUPFAM" id="SSF50630">
    <property type="entry name" value="Acid proteases"/>
    <property type="match status" value="1"/>
</dbReference>
<reference evidence="15" key="1">
    <citation type="submission" date="2023-06" db="EMBL/GenBank/DDBJ databases">
        <title>Conoideocrella luteorostrata (Hypocreales: Clavicipitaceae), a potential biocontrol fungus for elongate hemlock scale in United States Christmas tree production areas.</title>
        <authorList>
            <person name="Barrett H."/>
            <person name="Lovett B."/>
            <person name="Macias A.M."/>
            <person name="Stajich J.E."/>
            <person name="Kasson M.T."/>
        </authorList>
    </citation>
    <scope>NUCLEOTIDE SEQUENCE</scope>
    <source>
        <strain evidence="15">ARSEF 14590</strain>
    </source>
</reference>
<dbReference type="InterPro" id="IPR021109">
    <property type="entry name" value="Peptidase_aspartic_dom_sf"/>
</dbReference>
<dbReference type="Proteomes" id="UP001251528">
    <property type="component" value="Unassembled WGS sequence"/>
</dbReference>
<feature type="chain" id="PRO_5042560903" description="Peptidase A1 domain-containing protein" evidence="13">
    <location>
        <begin position="23"/>
        <end position="531"/>
    </location>
</feature>
<dbReference type="PANTHER" id="PTHR47966">
    <property type="entry name" value="BETA-SITE APP-CLEAVING ENZYME, ISOFORM A-RELATED"/>
    <property type="match status" value="1"/>
</dbReference>
<evidence type="ECO:0000256" key="7">
    <source>
        <dbReference type="ARBA" id="ARBA00022801"/>
    </source>
</evidence>
<evidence type="ECO:0000256" key="1">
    <source>
        <dbReference type="ARBA" id="ARBA00004613"/>
    </source>
</evidence>
<evidence type="ECO:0000256" key="3">
    <source>
        <dbReference type="ARBA" id="ARBA00022525"/>
    </source>
</evidence>
<evidence type="ECO:0000256" key="9">
    <source>
        <dbReference type="ARBA" id="ARBA00023180"/>
    </source>
</evidence>
<feature type="active site" evidence="10">
    <location>
        <position position="421"/>
    </location>
</feature>
<feature type="compositionally biased region" description="Polar residues" evidence="12">
    <location>
        <begin position="146"/>
        <end position="155"/>
    </location>
</feature>
<keyword evidence="7 11" id="KW-0378">Hydrolase</keyword>
<dbReference type="PROSITE" id="PS00141">
    <property type="entry name" value="ASP_PROTEASE"/>
    <property type="match status" value="2"/>
</dbReference>
<feature type="compositionally biased region" description="Gly residues" evidence="12">
    <location>
        <begin position="159"/>
        <end position="171"/>
    </location>
</feature>
<evidence type="ECO:0000313" key="15">
    <source>
        <dbReference type="EMBL" id="KAK2592356.1"/>
    </source>
</evidence>
<evidence type="ECO:0000256" key="11">
    <source>
        <dbReference type="RuleBase" id="RU000454"/>
    </source>
</evidence>
<keyword evidence="16" id="KW-1185">Reference proteome</keyword>
<dbReference type="PRINTS" id="PR00792">
    <property type="entry name" value="PEPSIN"/>
</dbReference>
<name>A0AAJ0CKF9_9HYPO</name>
<dbReference type="GO" id="GO:0005576">
    <property type="term" value="C:extracellular region"/>
    <property type="evidence" value="ECO:0007669"/>
    <property type="project" value="UniProtKB-SubCell"/>
</dbReference>
<dbReference type="PANTHER" id="PTHR47966:SF23">
    <property type="entry name" value="ASPARTIC ENDOPEPTIDASE, PUTATIVE (AFU_ORTHOLOGUE AFUA_2G15950)-RELATED"/>
    <property type="match status" value="1"/>
</dbReference>
<evidence type="ECO:0000313" key="16">
    <source>
        <dbReference type="Proteomes" id="UP001251528"/>
    </source>
</evidence>
<comment type="subcellular location">
    <subcellularLocation>
        <location evidence="1">Secreted</location>
    </subcellularLocation>
</comment>
<proteinExistence type="inferred from homology"/>